<dbReference type="InterPro" id="IPR007657">
    <property type="entry name" value="Glycosyltransferase_61"/>
</dbReference>
<feature type="domain" description="Glycosyltransferase 61 catalytic" evidence="4">
    <location>
        <begin position="166"/>
        <end position="339"/>
    </location>
</feature>
<accession>A0A839V497</accession>
<keyword evidence="1" id="KW-0328">Glycosyltransferase</keyword>
<evidence type="ECO:0000256" key="2">
    <source>
        <dbReference type="ARBA" id="ARBA00022679"/>
    </source>
</evidence>
<gene>
    <name evidence="5" type="ORF">FHR94_000006</name>
</gene>
<reference evidence="5 6" key="1">
    <citation type="submission" date="2020-08" db="EMBL/GenBank/DDBJ databases">
        <title>Genomic Encyclopedia of Type Strains, Phase III (KMG-III): the genomes of soil and plant-associated and newly described type strains.</title>
        <authorList>
            <person name="Whitman W."/>
        </authorList>
    </citation>
    <scope>NUCLEOTIDE SEQUENCE [LARGE SCALE GENOMIC DNA]</scope>
    <source>
        <strain evidence="5 6">CECT 7282</strain>
    </source>
</reference>
<dbReference type="GO" id="GO:0016757">
    <property type="term" value="F:glycosyltransferase activity"/>
    <property type="evidence" value="ECO:0007669"/>
    <property type="project" value="UniProtKB-KW"/>
</dbReference>
<name>A0A839V497_9GAMM</name>
<dbReference type="Pfam" id="PF04577">
    <property type="entry name" value="Glyco_transf_61"/>
    <property type="match status" value="1"/>
</dbReference>
<comment type="caution">
    <text evidence="5">The sequence shown here is derived from an EMBL/GenBank/DDBJ whole genome shotgun (WGS) entry which is preliminary data.</text>
</comment>
<evidence type="ECO:0000313" key="5">
    <source>
        <dbReference type="EMBL" id="MBB3188788.1"/>
    </source>
</evidence>
<organism evidence="5 6">
    <name type="scientific">Halomonas cerina</name>
    <dbReference type="NCBI Taxonomy" id="447424"/>
    <lineage>
        <taxon>Bacteria</taxon>
        <taxon>Pseudomonadati</taxon>
        <taxon>Pseudomonadota</taxon>
        <taxon>Gammaproteobacteria</taxon>
        <taxon>Oceanospirillales</taxon>
        <taxon>Halomonadaceae</taxon>
        <taxon>Halomonas</taxon>
    </lineage>
</organism>
<protein>
    <recommendedName>
        <fullName evidence="4">Glycosyltransferase 61 catalytic domain-containing protein</fullName>
    </recommendedName>
</protein>
<keyword evidence="6" id="KW-1185">Reference proteome</keyword>
<dbReference type="RefSeq" id="WP_183323248.1">
    <property type="nucleotide sequence ID" value="NZ_JACHXP010000001.1"/>
</dbReference>
<keyword evidence="2" id="KW-0808">Transferase</keyword>
<keyword evidence="3" id="KW-0325">Glycoprotein</keyword>
<dbReference type="EMBL" id="JACHXP010000001">
    <property type="protein sequence ID" value="MBB3188788.1"/>
    <property type="molecule type" value="Genomic_DNA"/>
</dbReference>
<dbReference type="PANTHER" id="PTHR20961">
    <property type="entry name" value="GLYCOSYLTRANSFERASE"/>
    <property type="match status" value="1"/>
</dbReference>
<evidence type="ECO:0000313" key="6">
    <source>
        <dbReference type="Proteomes" id="UP000547614"/>
    </source>
</evidence>
<proteinExistence type="predicted"/>
<dbReference type="Proteomes" id="UP000547614">
    <property type="component" value="Unassembled WGS sequence"/>
</dbReference>
<evidence type="ECO:0000256" key="3">
    <source>
        <dbReference type="ARBA" id="ARBA00023180"/>
    </source>
</evidence>
<dbReference type="InterPro" id="IPR049625">
    <property type="entry name" value="Glyco_transf_61_cat"/>
</dbReference>
<dbReference type="AlphaFoldDB" id="A0A839V497"/>
<evidence type="ECO:0000259" key="4">
    <source>
        <dbReference type="Pfam" id="PF04577"/>
    </source>
</evidence>
<sequence>MAKPVIMFVKKVVNNVIRGAMKKTPVLLEHVWFVSPRRSRFSSWYQDTVTAQDWFVEAASAQEMLAVQPKWKGNKKVTYSGVSVLSKAKLLMCRPPEIHQRHPASRKAIVCTRHYRPLKYPGAQSVLFSLNFMLTHFGIWRNGKKMEHLSATVALLGNRVFDNINYYHFWADVIADVWYIKNNLPRSEWPDYYLVPFAELAWQWEVLWQCGVREEQVIPYAKYDVLFVEKVVIPIRDKGAANLPPWLSRAIHDMSGWSPRSGGNGRLVFVSRADASRRRLVNEDRLRERLRQEGFEVHALTGLSIKEQQHLFSSASIICAPHGASLTNLVWCCPGTVVIDFLSERHLVPCFKELAEQNQVIYYPYVCRAAAEDEGGINDDMVLLDGQIESVVEVVSRHVGTSGHALDIRKG</sequence>
<evidence type="ECO:0000256" key="1">
    <source>
        <dbReference type="ARBA" id="ARBA00022676"/>
    </source>
</evidence>